<dbReference type="Proteomes" id="UP000250006">
    <property type="component" value="Unassembled WGS sequence"/>
</dbReference>
<organism evidence="2 3">
    <name type="scientific">Actinomyces bovis</name>
    <dbReference type="NCBI Taxonomy" id="1658"/>
    <lineage>
        <taxon>Bacteria</taxon>
        <taxon>Bacillati</taxon>
        <taxon>Actinomycetota</taxon>
        <taxon>Actinomycetes</taxon>
        <taxon>Actinomycetales</taxon>
        <taxon>Actinomycetaceae</taxon>
        <taxon>Actinomyces</taxon>
    </lineage>
</organism>
<dbReference type="RefSeq" id="WP_111837378.1">
    <property type="nucleotide sequence ID" value="NZ_UAPQ01000012.1"/>
</dbReference>
<accession>A0ABY1VQS6</accession>
<evidence type="ECO:0000313" key="2">
    <source>
        <dbReference type="EMBL" id="SPT55026.1"/>
    </source>
</evidence>
<name>A0ABY1VQS6_9ACTO</name>
<proteinExistence type="predicted"/>
<dbReference type="EMBL" id="UAPQ01000012">
    <property type="protein sequence ID" value="SPT55026.1"/>
    <property type="molecule type" value="Genomic_DNA"/>
</dbReference>
<protein>
    <submittedName>
        <fullName evidence="2">CRISPR-associated protein GSU0054/csb2, Dpsyc system</fullName>
    </submittedName>
</protein>
<dbReference type="NCBIfam" id="TIGR02165">
    <property type="entry name" value="cas5_6_GSU0054"/>
    <property type="match status" value="1"/>
</dbReference>
<evidence type="ECO:0000313" key="3">
    <source>
        <dbReference type="Proteomes" id="UP000250006"/>
    </source>
</evidence>
<keyword evidence="3" id="KW-1185">Reference proteome</keyword>
<dbReference type="InterPro" id="IPR019089">
    <property type="entry name" value="Cas_GSU0054"/>
</dbReference>
<comment type="caution">
    <text evidence="2">The sequence shown here is derived from an EMBL/GenBank/DDBJ whole genome shotgun (WGS) entry which is preliminary data.</text>
</comment>
<feature type="region of interest" description="Disordered" evidence="1">
    <location>
        <begin position="190"/>
        <end position="211"/>
    </location>
</feature>
<sequence length="515" mass="56017">MTSVGITARFPLGVYHGHAADGSADSFPTPLRLFSALVNSAYTGTTTGPDGALSAATLEALNWLENNPPRGLYLPPSSPVNPSQTSRVAYRKTGTIEKKQPKIAPKMISDGIALAGKFGWIWEEMPDSVREILARLCEDVPCLGEMDSPVVLEVSKAEPNWTWLPEATAFTPGGRRVPVPAVGRRAVLEALHQDSRPRKAPTESADRLGETSDAVRPFPVSIECTRVLHYAPRGLERPSMGSPWSDVLVFRTEAGAGVLPAEQRLDWCVGFHRALVSRIGDGTPSVITGRYPTDRSVPANRVAIQYLPESLLSLSNIKLDHPAPGVFLVMIPSDISTDDLNVLIAALAGMTYVTSRWGRLRLRRHDELVLTSEFWHAPAAGAVRLWSPTPVAVPEVTRQKGPWTFEDAILLSLGFVWRDRLEPVGKGTQGYRSLVKQVRERGAGVSWYRRTVKSPSSYAHRMPEGMVAQPYTAVLSSGELTGNQELVAIGQSRHLGGGLLAPVDLPAELAESLKR</sequence>
<evidence type="ECO:0000256" key="1">
    <source>
        <dbReference type="SAM" id="MobiDB-lite"/>
    </source>
</evidence>
<feature type="compositionally biased region" description="Basic and acidic residues" evidence="1">
    <location>
        <begin position="191"/>
        <end position="210"/>
    </location>
</feature>
<reference evidence="2 3" key="1">
    <citation type="submission" date="2018-06" db="EMBL/GenBank/DDBJ databases">
        <authorList>
            <consortium name="Pathogen Informatics"/>
            <person name="Doyle S."/>
        </authorList>
    </citation>
    <scope>NUCLEOTIDE SEQUENCE [LARGE SCALE GENOMIC DNA]</scope>
    <source>
        <strain evidence="2 3">NCTC11535</strain>
    </source>
</reference>
<gene>
    <name evidence="2" type="ORF">NCTC11535_02196</name>
</gene>